<evidence type="ECO:0000259" key="25">
    <source>
        <dbReference type="PROSITE" id="PS51190"/>
    </source>
</evidence>
<dbReference type="Gene3D" id="1.10.1070.11">
    <property type="entry name" value="Phosphatidylinositol 3-/4-kinase, catalytic domain"/>
    <property type="match status" value="1"/>
</dbReference>
<dbReference type="GO" id="GO:0006281">
    <property type="term" value="P:DNA repair"/>
    <property type="evidence" value="ECO:0007669"/>
    <property type="project" value="UniProtKB-KW"/>
</dbReference>
<evidence type="ECO:0000256" key="19">
    <source>
        <dbReference type="ARBA" id="ARBA00033001"/>
    </source>
</evidence>
<comment type="function">
    <text evidence="16">Serine/threonine protein kinase which activates checkpoint signaling upon genotoxic stresses such as ionizing radiation (IR), ultraviolet light (UV), or DNA replication stalling, thereby acting as a DNA damage sensor. Recognizes the substrate consensus sequence [ST]-Q. Phosphorylates histone H2A to form H2AS128ph (gamma-H2A) at sites of DNA damage, involved in the regulation of DNA damage response mechanism. Required for the control of telomere length and genome stability.</text>
</comment>
<dbReference type="GO" id="GO:0005524">
    <property type="term" value="F:ATP binding"/>
    <property type="evidence" value="ECO:0007669"/>
    <property type="project" value="UniProtKB-KW"/>
</dbReference>
<evidence type="ECO:0000256" key="2">
    <source>
        <dbReference type="ARBA" id="ARBA00010769"/>
    </source>
</evidence>
<dbReference type="InterPro" id="IPR000403">
    <property type="entry name" value="PI3/4_kinase_cat_dom"/>
</dbReference>
<comment type="caution">
    <text evidence="26">The sequence shown here is derived from an EMBL/GenBank/DDBJ whole genome shotgun (WGS) entry which is preliminary data.</text>
</comment>
<dbReference type="Pfam" id="PF25385">
    <property type="entry name" value="HEAT_MEC1_N"/>
    <property type="match status" value="1"/>
</dbReference>
<evidence type="ECO:0000256" key="9">
    <source>
        <dbReference type="ARBA" id="ARBA00022763"/>
    </source>
</evidence>
<feature type="domain" description="PI3K/PI4K catalytic" evidence="23">
    <location>
        <begin position="2147"/>
        <end position="2470"/>
    </location>
</feature>
<proteinExistence type="inferred from homology"/>
<dbReference type="GO" id="GO:0000077">
    <property type="term" value="P:DNA damage checkpoint signaling"/>
    <property type="evidence" value="ECO:0007669"/>
    <property type="project" value="TreeGrafter"/>
</dbReference>
<dbReference type="Pfam" id="PF25030">
    <property type="entry name" value="M-HEAT_ATR"/>
    <property type="match status" value="1"/>
</dbReference>
<keyword evidence="15" id="KW-0469">Meiosis</keyword>
<evidence type="ECO:0000256" key="21">
    <source>
        <dbReference type="ARBA" id="ARBA00048679"/>
    </source>
</evidence>
<evidence type="ECO:0000256" key="10">
    <source>
        <dbReference type="ARBA" id="ARBA00022777"/>
    </source>
</evidence>
<dbReference type="SMART" id="SM00802">
    <property type="entry name" value="UME"/>
    <property type="match status" value="1"/>
</dbReference>
<accession>A0A4V4J873</accession>
<comment type="similarity">
    <text evidence="2">Belongs to the PI3/PI4-kinase family. ATM subfamily.</text>
</comment>
<dbReference type="Pfam" id="PF02260">
    <property type="entry name" value="FATC"/>
    <property type="match status" value="1"/>
</dbReference>
<dbReference type="GO" id="GO:0004674">
    <property type="term" value="F:protein serine/threonine kinase activity"/>
    <property type="evidence" value="ECO:0007669"/>
    <property type="project" value="UniProtKB-KW"/>
</dbReference>
<keyword evidence="9" id="KW-0227">DNA damage</keyword>
<evidence type="ECO:0000256" key="15">
    <source>
        <dbReference type="ARBA" id="ARBA00023254"/>
    </source>
</evidence>
<dbReference type="InterPro" id="IPR014009">
    <property type="entry name" value="PIK_FAT"/>
</dbReference>
<dbReference type="EC" id="2.7.11.1" evidence="4"/>
<comment type="catalytic activity">
    <reaction evidence="20">
        <text>L-threonyl-[protein] + ATP = O-phospho-L-threonyl-[protein] + ADP + H(+)</text>
        <dbReference type="Rhea" id="RHEA:46608"/>
        <dbReference type="Rhea" id="RHEA-COMP:11060"/>
        <dbReference type="Rhea" id="RHEA-COMP:11605"/>
        <dbReference type="ChEBI" id="CHEBI:15378"/>
        <dbReference type="ChEBI" id="CHEBI:30013"/>
        <dbReference type="ChEBI" id="CHEBI:30616"/>
        <dbReference type="ChEBI" id="CHEBI:61977"/>
        <dbReference type="ChEBI" id="CHEBI:456216"/>
        <dbReference type="EC" id="2.7.11.1"/>
    </reaction>
</comment>
<evidence type="ECO:0000256" key="13">
    <source>
        <dbReference type="ARBA" id="ARBA00023204"/>
    </source>
</evidence>
<dbReference type="Pfam" id="PF08064">
    <property type="entry name" value="UME"/>
    <property type="match status" value="1"/>
</dbReference>
<evidence type="ECO:0000256" key="14">
    <source>
        <dbReference type="ARBA" id="ARBA00023242"/>
    </source>
</evidence>
<dbReference type="PROSITE" id="PS51189">
    <property type="entry name" value="FAT"/>
    <property type="match status" value="1"/>
</dbReference>
<dbReference type="PROSITE" id="PS00916">
    <property type="entry name" value="PI3_4_KINASE_2"/>
    <property type="match status" value="1"/>
</dbReference>
<sequence>MPMVGRLLAHTHSRSAVFGGDDLTDANLPPPSTLAAQLVRNHVETARGVHQPDTTVPFRQLLQELLNKTSVPETDVEVNHKLIKVVVEAGLDVLFQDNPFPQWGFLLPQAVDSLAVIQSTIQRQPEILFQGGPQPNLEQHPHLLLWLFPKLLMISKHSKGDQLQASLASLLSSLVLALSKTLDLWPHAKAVLHMLRDCVTDVFLLLQDNRVFSKSSPQVPGVLLPPARSTSNAWPASEDDSALLLGHQIITNDALSAIRIQLLLVSTLRDIASTRAALSQFQTSTVPLHKWLFDSVGCLSRILFQHKSWLDQHSFFSLFALQIMRLHNICLNGSFDASPRSRISYLLGNLCEFCSKLIVYEGKSPLDNELQRELASTLEFSVDRFNADYAYIIEEFLLPSIRIFALDTSKFETATESLRQVLEKYLSRHDTKGQVFGQNSSADQADTVMRDDAPLPSNEATFSQPAPSSRSLRVGLVSASKPDHMSNGQSKDLYQTLKRRVAILLGKESDTTPGGQKHDAVHCNYKELTSSRTCYAFMPEEQRSKFWRMIGSCACAATNNMHNGRCSVCDGDRRLRQEPAKNTWEENDRSEDWTEMFLLLTELFESQDLQLSNRDRVLAILAIRSLVLHNKDPTYLDLGNSFLAEWCLKYLHSSSRELRIAAGRTLAAFLREGLPVDLRNRNRQLALNFLRALSTKDIVGQHETLILAWGRVAVVCGEKELNLALLRLVDYLGHPNSLVCSVAYSELEDIAETLSLSPQTLLKPFYRSIAVAVVQDLTTKPQKAQQLAEFLGMSVSHFLLLTQRDTVPFLVLTRKKDILQRIASARSAETNIQDMCLQPPANLAAVISTLLFQPSSDVEGNATRCLAEVAPGFQSSDLGSLVRSNPVLIACEMLKAAGDEDESNASKAQQAIQIFAMLVEGKPSHSKPNAKTSRMVVSFFEAHVLGIMTEFSNSIDNALSLSSSEKLRCVKAIEQMIILAKSKVSVALPQIRACLQSAIDQPKLQDSALSAWLTMVNVLEGDDVADMVDHTFALVAQHWNDLSSTLQMKTHDTISEILKTHSNVIREKLMTIPSLASIPLMSKIGGEIQRLKKDERPEVHLRAFAKRLHDENVAIVTQGLRELVPWLGENQGFIHEAAVSEQPKTAIADIMRALLDVCTKYANTDSAVVDLSAQCIGIIGCLDPNRIDMISSKRQVLVLSNFEKASEVINWVAIMLEDVLVPAFKSSTNARDQGFLAYVMQELVRFCGFNEAAAARLRPSQAGPAYNRWTEMTESVRNTLTPFLSSRYLLNSNSSVQPGKRNYPVFAVGKRYSTWLREWAYDMLWRGKGDNAEMVFPILARIITRHDISIASFLLPYVALNIVLGGTVQEAKDVGIEMLTVLSSESLVESEREALRQCSENVFTVLDYMSKWLQEKKRTMAAHRTAAMRAGHALSEVEEAKDKGQIESVESVIRSIPADIIAQRAMECGSYARALFHWESYIRDQSQRQGNQDAKEHDAMFQRLHSIYSQIDEPDGLDGISAHLNILSPEQQAFQHQRTGRWSAAQSWYELELIKSPSNTNRQIDLLSCLRESGQYDQVLRYASYYKGNSNAGEKSPLLSYMTEACWITERFETLKETLSGLPEENQNDFNVGVGKVLLAMQEKDQDSTSIMINKLRNIVGKGITSVSGSSLQACHDVLLKLHIVYEIGALSGVLDVPSTQDSPSASILGVMDKRLAVVGAYITDKQYLLGIRRAVMRLSSVDFSDVSIGTSWLTTARLARKTNVSSIAHYAVLNAFSCGDDAAKIEHARLLWKDDQHRQAIQSLEGAIASNTFATYDQRMVDTSNPEEAQQKQNMLSARAHLLLAKWLDASGQTQATKIASKYQYAARHHSRWEKGHYYLGKHYNMLLDAAKILPISKQPENYITGELTKLVIENYLRSVPFGSKYWYQTIPKIITLWLDLGMECMQRTRNDAQAEVTAKRSHFLDLIHKQMRKYFDRIPPYIFYNALPQMISRITHPNPKVYEILQMIISKIVSSHPSQALWFLLAVCKASVPDRASRGVAIINKLKDPKTRPKNESASLDLRVMITHGQKLSDGLLQACEIHIETRSANVSLSKDLNFNHKLAPNPLVIPLESTLTANAPVVQDAFHIRKFVAFAQERITIQSFSDEVLVLNSLQRPRKLTVRGSDGKQYGLLCKPKDDLRKDQRLMEFNTMINRALRRDTESSKRRLYIKTYGVTPLSEESGTIEWVEGIKPLRDILLKLYQRKGVQPNYNELRVFLSEASASPANVDIFNEKVLKVFPSILHEWFAEMFPEPDSWFAARLRYARSAAVMSMVGHVLGLGDRHGENILLQEDTGGVFHVDFNCLFDKGLTFEKPELVPFRLTHNMIAAMGAYGYEGPFRKSAELTLGLLRQHQDTLMNILETFLHDPTTDFIGKKKRTTPGVPDTPQEVLESISQKLKGFLRGETVPLSVEGHVNALIGQATDPWNLCQMYIGWCAFL</sequence>
<organism evidence="26 27">
    <name type="scientific">Aureobasidium pullulans</name>
    <name type="common">Black yeast</name>
    <name type="synonym">Pullularia pullulans</name>
    <dbReference type="NCBI Taxonomy" id="5580"/>
    <lineage>
        <taxon>Eukaryota</taxon>
        <taxon>Fungi</taxon>
        <taxon>Dikarya</taxon>
        <taxon>Ascomycota</taxon>
        <taxon>Pezizomycotina</taxon>
        <taxon>Dothideomycetes</taxon>
        <taxon>Dothideomycetidae</taxon>
        <taxon>Dothideales</taxon>
        <taxon>Saccotheciaceae</taxon>
        <taxon>Aureobasidium</taxon>
    </lineage>
</organism>
<dbReference type="InterPro" id="IPR003152">
    <property type="entry name" value="FATC_dom"/>
</dbReference>
<dbReference type="InterPro" id="IPR011009">
    <property type="entry name" value="Kinase-like_dom_sf"/>
</dbReference>
<dbReference type="PANTHER" id="PTHR11139">
    <property type="entry name" value="ATAXIA TELANGIECTASIA MUTATED ATM -RELATED"/>
    <property type="match status" value="1"/>
</dbReference>
<evidence type="ECO:0000256" key="1">
    <source>
        <dbReference type="ARBA" id="ARBA00004123"/>
    </source>
</evidence>
<dbReference type="CDD" id="cd00892">
    <property type="entry name" value="PIKKc_ATR"/>
    <property type="match status" value="1"/>
</dbReference>
<keyword evidence="12" id="KW-0156">Chromatin regulator</keyword>
<evidence type="ECO:0000256" key="5">
    <source>
        <dbReference type="ARBA" id="ARBA00021345"/>
    </source>
</evidence>
<feature type="domain" description="FATC" evidence="25">
    <location>
        <begin position="2450"/>
        <end position="2482"/>
    </location>
</feature>
<evidence type="ECO:0000259" key="24">
    <source>
        <dbReference type="PROSITE" id="PS51189"/>
    </source>
</evidence>
<gene>
    <name evidence="26" type="ORF">D6D10_04624</name>
</gene>
<dbReference type="SMART" id="SM01343">
    <property type="entry name" value="FATC"/>
    <property type="match status" value="1"/>
</dbReference>
<protein>
    <recommendedName>
        <fullName evidence="5">Serine/threonine-protein kinase MEC1</fullName>
        <ecNumber evidence="4">2.7.11.1</ecNumber>
    </recommendedName>
    <alternativeName>
        <fullName evidence="19">ATR homolog</fullName>
    </alternativeName>
    <alternativeName>
        <fullName evidence="18">DNA-damage checkpoint kinase MEC1</fullName>
    </alternativeName>
    <alternativeName>
        <fullName evidence="17">Mitosis entry checkpoint protein 1</fullName>
    </alternativeName>
</protein>
<dbReference type="InterPro" id="IPR018936">
    <property type="entry name" value="PI3/4_kinase_CS"/>
</dbReference>
<evidence type="ECO:0000313" key="26">
    <source>
        <dbReference type="EMBL" id="THX39018.1"/>
    </source>
</evidence>
<feature type="domain" description="FAT" evidence="24">
    <location>
        <begin position="1460"/>
        <end position="2032"/>
    </location>
</feature>
<dbReference type="SUPFAM" id="SSF48371">
    <property type="entry name" value="ARM repeat"/>
    <property type="match status" value="1"/>
</dbReference>
<evidence type="ECO:0000256" key="20">
    <source>
        <dbReference type="ARBA" id="ARBA00047899"/>
    </source>
</evidence>
<dbReference type="GO" id="GO:0000723">
    <property type="term" value="P:telomere maintenance"/>
    <property type="evidence" value="ECO:0007669"/>
    <property type="project" value="TreeGrafter"/>
</dbReference>
<keyword evidence="6" id="KW-0723">Serine/threonine-protein kinase</keyword>
<comment type="subcellular location">
    <subcellularLocation>
        <location evidence="1">Nucleus</location>
    </subcellularLocation>
</comment>
<keyword evidence="14" id="KW-0539">Nucleus</keyword>
<dbReference type="GO" id="GO:0005634">
    <property type="term" value="C:nucleus"/>
    <property type="evidence" value="ECO:0007669"/>
    <property type="project" value="UniProtKB-SubCell"/>
</dbReference>
<dbReference type="Proteomes" id="UP000308953">
    <property type="component" value="Unassembled WGS sequence"/>
</dbReference>
<comment type="subunit">
    <text evidence="3">Associates with DNA double-strand breaks.</text>
</comment>
<keyword evidence="8" id="KW-0547">Nucleotide-binding</keyword>
<evidence type="ECO:0000256" key="8">
    <source>
        <dbReference type="ARBA" id="ARBA00022741"/>
    </source>
</evidence>
<reference evidence="26 27" key="1">
    <citation type="submission" date="2018-10" db="EMBL/GenBank/DDBJ databases">
        <title>Fifty Aureobasidium pullulans genomes reveal a recombining polyextremotolerant generalist.</title>
        <authorList>
            <person name="Gostincar C."/>
            <person name="Turk M."/>
            <person name="Zajc J."/>
            <person name="Gunde-Cimerman N."/>
        </authorList>
    </citation>
    <scope>NUCLEOTIDE SEQUENCE [LARGE SCALE GENOMIC DNA]</scope>
    <source>
        <strain evidence="26 27">EXF-9785</strain>
    </source>
</reference>
<dbReference type="Pfam" id="PF23593">
    <property type="entry name" value="HEAT_ATR"/>
    <property type="match status" value="1"/>
</dbReference>
<dbReference type="Pfam" id="PF02259">
    <property type="entry name" value="FAT"/>
    <property type="match status" value="1"/>
</dbReference>
<dbReference type="Pfam" id="PF00454">
    <property type="entry name" value="PI3_PI4_kinase"/>
    <property type="match status" value="1"/>
</dbReference>
<dbReference type="InterPro" id="IPR003151">
    <property type="entry name" value="PIK-rel_kinase_FAT"/>
</dbReference>
<evidence type="ECO:0000256" key="3">
    <source>
        <dbReference type="ARBA" id="ARBA00011370"/>
    </source>
</evidence>
<evidence type="ECO:0000313" key="27">
    <source>
        <dbReference type="Proteomes" id="UP000308953"/>
    </source>
</evidence>
<evidence type="ECO:0000256" key="12">
    <source>
        <dbReference type="ARBA" id="ARBA00022853"/>
    </source>
</evidence>
<keyword evidence="13" id="KW-0234">DNA repair</keyword>
<evidence type="ECO:0000256" key="17">
    <source>
        <dbReference type="ARBA" id="ARBA00029679"/>
    </source>
</evidence>
<evidence type="ECO:0000256" key="6">
    <source>
        <dbReference type="ARBA" id="ARBA00022527"/>
    </source>
</evidence>
<feature type="compositionally biased region" description="Polar residues" evidence="22">
    <location>
        <begin position="458"/>
        <end position="471"/>
    </location>
</feature>
<dbReference type="SMART" id="SM00146">
    <property type="entry name" value="PI3Kc"/>
    <property type="match status" value="1"/>
</dbReference>
<dbReference type="InterPro" id="IPR057564">
    <property type="entry name" value="HEAT_ATR"/>
</dbReference>
<dbReference type="InterPro" id="IPR016024">
    <property type="entry name" value="ARM-type_fold"/>
</dbReference>
<feature type="region of interest" description="Disordered" evidence="22">
    <location>
        <begin position="433"/>
        <end position="471"/>
    </location>
</feature>
<evidence type="ECO:0000259" key="23">
    <source>
        <dbReference type="PROSITE" id="PS50290"/>
    </source>
</evidence>
<dbReference type="GO" id="GO:0005694">
    <property type="term" value="C:chromosome"/>
    <property type="evidence" value="ECO:0007669"/>
    <property type="project" value="TreeGrafter"/>
</dbReference>
<dbReference type="InterPro" id="IPR036940">
    <property type="entry name" value="PI3/4_kinase_cat_sf"/>
</dbReference>
<dbReference type="FunFam" id="1.10.1070.11:FF:000031">
    <property type="entry name" value="Phosphatidyl inositol 3-kinase"/>
    <property type="match status" value="1"/>
</dbReference>
<evidence type="ECO:0000256" key="11">
    <source>
        <dbReference type="ARBA" id="ARBA00022840"/>
    </source>
</evidence>
<keyword evidence="11" id="KW-0067">ATP-binding</keyword>
<dbReference type="InterPro" id="IPR056802">
    <property type="entry name" value="ATR-like_M-HEAT"/>
</dbReference>
<dbReference type="Gene3D" id="3.30.1010.10">
    <property type="entry name" value="Phosphatidylinositol 3-kinase Catalytic Subunit, Chain A, domain 4"/>
    <property type="match status" value="1"/>
</dbReference>
<evidence type="ECO:0000256" key="16">
    <source>
        <dbReference type="ARBA" id="ARBA00025079"/>
    </source>
</evidence>
<dbReference type="SUPFAM" id="SSF56112">
    <property type="entry name" value="Protein kinase-like (PK-like)"/>
    <property type="match status" value="1"/>
</dbReference>
<dbReference type="PANTHER" id="PTHR11139:SF125">
    <property type="entry name" value="SERINE_THREONINE-PROTEIN KINASE MEC1"/>
    <property type="match status" value="1"/>
</dbReference>
<dbReference type="PROSITE" id="PS50290">
    <property type="entry name" value="PI3_4_KINASE_3"/>
    <property type="match status" value="1"/>
</dbReference>
<evidence type="ECO:0000256" key="18">
    <source>
        <dbReference type="ARBA" id="ARBA00030459"/>
    </source>
</evidence>
<keyword evidence="10" id="KW-0418">Kinase</keyword>
<dbReference type="InterPro" id="IPR012993">
    <property type="entry name" value="UME"/>
</dbReference>
<evidence type="ECO:0000256" key="22">
    <source>
        <dbReference type="SAM" id="MobiDB-lite"/>
    </source>
</evidence>
<evidence type="ECO:0000256" key="7">
    <source>
        <dbReference type="ARBA" id="ARBA00022679"/>
    </source>
</evidence>
<evidence type="ECO:0000256" key="4">
    <source>
        <dbReference type="ARBA" id="ARBA00012513"/>
    </source>
</evidence>
<name>A0A4V4J873_AURPU</name>
<keyword evidence="7" id="KW-0808">Transferase</keyword>
<dbReference type="InterPro" id="IPR050517">
    <property type="entry name" value="DDR_Repair_Kinase"/>
</dbReference>
<comment type="catalytic activity">
    <reaction evidence="21">
        <text>L-seryl-[protein] + ATP = O-phospho-L-seryl-[protein] + ADP + H(+)</text>
        <dbReference type="Rhea" id="RHEA:17989"/>
        <dbReference type="Rhea" id="RHEA-COMP:9863"/>
        <dbReference type="Rhea" id="RHEA-COMP:11604"/>
        <dbReference type="ChEBI" id="CHEBI:15378"/>
        <dbReference type="ChEBI" id="CHEBI:29999"/>
        <dbReference type="ChEBI" id="CHEBI:30616"/>
        <dbReference type="ChEBI" id="CHEBI:83421"/>
        <dbReference type="ChEBI" id="CHEBI:456216"/>
        <dbReference type="EC" id="2.7.11.1"/>
    </reaction>
</comment>
<dbReference type="PROSITE" id="PS51190">
    <property type="entry name" value="FATC"/>
    <property type="match status" value="1"/>
</dbReference>
<dbReference type="EMBL" id="QZAV01000083">
    <property type="protein sequence ID" value="THX39018.1"/>
    <property type="molecule type" value="Genomic_DNA"/>
</dbReference>
<dbReference type="InterPro" id="IPR058681">
    <property type="entry name" value="HEAT_MEC1_N"/>
</dbReference>